<dbReference type="Gramene" id="scaffold_600110.1">
    <property type="protein sequence ID" value="scaffold_600110.1"/>
    <property type="gene ID" value="scaffold_600110.1"/>
</dbReference>
<keyword evidence="1" id="KW-1133">Transmembrane helix</keyword>
<reference evidence="3" key="1">
    <citation type="journal article" date="2011" name="Nat. Genet.">
        <title>The Arabidopsis lyrata genome sequence and the basis of rapid genome size change.</title>
        <authorList>
            <person name="Hu T.T."/>
            <person name="Pattyn P."/>
            <person name="Bakker E.G."/>
            <person name="Cao J."/>
            <person name="Cheng J.-F."/>
            <person name="Clark R.M."/>
            <person name="Fahlgren N."/>
            <person name="Fawcett J.A."/>
            <person name="Grimwood J."/>
            <person name="Gundlach H."/>
            <person name="Haberer G."/>
            <person name="Hollister J.D."/>
            <person name="Ossowski S."/>
            <person name="Ottilar R.P."/>
            <person name="Salamov A.A."/>
            <person name="Schneeberger K."/>
            <person name="Spannagl M."/>
            <person name="Wang X."/>
            <person name="Yang L."/>
            <person name="Nasrallah M.E."/>
            <person name="Bergelson J."/>
            <person name="Carrington J.C."/>
            <person name="Gaut B.S."/>
            <person name="Schmutz J."/>
            <person name="Mayer K.F.X."/>
            <person name="Van de Peer Y."/>
            <person name="Grigoriev I.V."/>
            <person name="Nordborg M."/>
            <person name="Weigel D."/>
            <person name="Guo Y.-L."/>
        </authorList>
    </citation>
    <scope>NUCLEOTIDE SEQUENCE [LARGE SCALE GENOMIC DNA]</scope>
    <source>
        <strain evidence="3">cv. MN47</strain>
    </source>
</reference>
<evidence type="ECO:0000256" key="1">
    <source>
        <dbReference type="SAM" id="Phobius"/>
    </source>
</evidence>
<keyword evidence="3" id="KW-1185">Reference proteome</keyword>
<keyword evidence="1" id="KW-0812">Transmembrane</keyword>
<evidence type="ECO:0000313" key="2">
    <source>
        <dbReference type="EMBL" id="EFH49289.1"/>
    </source>
</evidence>
<dbReference type="EMBL" id="GL348718">
    <property type="protein sequence ID" value="EFH49289.1"/>
    <property type="molecule type" value="Genomic_DNA"/>
</dbReference>
<dbReference type="Proteomes" id="UP000008694">
    <property type="component" value="Unassembled WGS sequence"/>
</dbReference>
<name>D7M762_ARALL</name>
<dbReference type="AlphaFoldDB" id="D7M762"/>
<dbReference type="HOGENOM" id="CLU_2761233_0_0_1"/>
<accession>D7M762</accession>
<protein>
    <submittedName>
        <fullName evidence="2">Uncharacterized protein</fullName>
    </submittedName>
</protein>
<keyword evidence="1" id="KW-0472">Membrane</keyword>
<evidence type="ECO:0000313" key="3">
    <source>
        <dbReference type="Proteomes" id="UP000008694"/>
    </source>
</evidence>
<feature type="transmembrane region" description="Helical" evidence="1">
    <location>
        <begin position="36"/>
        <end position="55"/>
    </location>
</feature>
<proteinExistence type="predicted"/>
<gene>
    <name evidence="2" type="ORF">ARALYDRAFT_908053</name>
</gene>
<sequence>MIYVAGGGGGLEVATANISLRTTFNFSANTKKTMNFFILSVAVFVALGLSSHPQYVDSSAASSQDPLRLK</sequence>
<organism evidence="3">
    <name type="scientific">Arabidopsis lyrata subsp. lyrata</name>
    <name type="common">Lyre-leaved rock-cress</name>
    <dbReference type="NCBI Taxonomy" id="81972"/>
    <lineage>
        <taxon>Eukaryota</taxon>
        <taxon>Viridiplantae</taxon>
        <taxon>Streptophyta</taxon>
        <taxon>Embryophyta</taxon>
        <taxon>Tracheophyta</taxon>
        <taxon>Spermatophyta</taxon>
        <taxon>Magnoliopsida</taxon>
        <taxon>eudicotyledons</taxon>
        <taxon>Gunneridae</taxon>
        <taxon>Pentapetalae</taxon>
        <taxon>rosids</taxon>
        <taxon>malvids</taxon>
        <taxon>Brassicales</taxon>
        <taxon>Brassicaceae</taxon>
        <taxon>Camelineae</taxon>
        <taxon>Arabidopsis</taxon>
    </lineage>
</organism>